<dbReference type="EMBL" id="CXST01000002">
    <property type="protein sequence ID" value="CTQ45720.1"/>
    <property type="molecule type" value="Genomic_DNA"/>
</dbReference>
<evidence type="ECO:0000313" key="1">
    <source>
        <dbReference type="EMBL" id="CTQ45720.1"/>
    </source>
</evidence>
<reference evidence="2" key="1">
    <citation type="submission" date="2015-07" db="EMBL/GenBank/DDBJ databases">
        <authorList>
            <person name="Rodrigo-Torres Lidia"/>
            <person name="Arahal R.David."/>
        </authorList>
    </citation>
    <scope>NUCLEOTIDE SEQUENCE [LARGE SCALE GENOMIC DNA]</scope>
    <source>
        <strain evidence="2">CECT 4801</strain>
    </source>
</reference>
<organism evidence="1 2">
    <name type="scientific">Roseibium aggregatum</name>
    <dbReference type="NCBI Taxonomy" id="187304"/>
    <lineage>
        <taxon>Bacteria</taxon>
        <taxon>Pseudomonadati</taxon>
        <taxon>Pseudomonadota</taxon>
        <taxon>Alphaproteobacteria</taxon>
        <taxon>Hyphomicrobiales</taxon>
        <taxon>Stappiaceae</taxon>
        <taxon>Roseibium</taxon>
    </lineage>
</organism>
<evidence type="ECO:0000313" key="2">
    <source>
        <dbReference type="Proteomes" id="UP000048926"/>
    </source>
</evidence>
<protein>
    <submittedName>
        <fullName evidence="1">Uncharacterized protein</fullName>
    </submittedName>
</protein>
<dbReference type="AlphaFoldDB" id="A0A0M6YA84"/>
<keyword evidence="2" id="KW-1185">Reference proteome</keyword>
<gene>
    <name evidence="1" type="ORF">LAL4801_04175</name>
</gene>
<proteinExistence type="predicted"/>
<name>A0A0M6YA84_9HYPH</name>
<sequence length="73" mass="8236">MSIILSRKLDECPKDKDAIFLASEGGIFIGRLQDKLVWDEPYAFYYGANFGARVRAWAPIPTAQLRPGFLDKS</sequence>
<accession>A0A0M6YA84</accession>
<dbReference type="Proteomes" id="UP000048926">
    <property type="component" value="Unassembled WGS sequence"/>
</dbReference>